<dbReference type="Gene3D" id="3.10.180.10">
    <property type="entry name" value="2,3-Dihydroxybiphenyl 1,2-Dioxygenase, domain 1"/>
    <property type="match status" value="1"/>
</dbReference>
<reference evidence="3" key="1">
    <citation type="submission" date="2019-01" db="EMBL/GenBank/DDBJ databases">
        <title>Cytophagaceae bacterium strain CAR-16.</title>
        <authorList>
            <person name="Chen W.-M."/>
        </authorList>
    </citation>
    <scope>NUCLEOTIDE SEQUENCE [LARGE SCALE GENOMIC DNA]</scope>
    <source>
        <strain evidence="3">CHR27</strain>
    </source>
</reference>
<dbReference type="AlphaFoldDB" id="A0A4Q1KES6"/>
<dbReference type="Pfam" id="PF13669">
    <property type="entry name" value="Glyoxalase_4"/>
    <property type="match status" value="1"/>
</dbReference>
<protein>
    <submittedName>
        <fullName evidence="2">VOC family protein</fullName>
    </submittedName>
</protein>
<name>A0A4Q1KES6_9SPHN</name>
<dbReference type="PROSITE" id="PS51819">
    <property type="entry name" value="VOC"/>
    <property type="match status" value="1"/>
</dbReference>
<accession>A0A4Q1KES6</accession>
<proteinExistence type="predicted"/>
<organism evidence="2 3">
    <name type="scientific">Sphingobium fluviale</name>
    <dbReference type="NCBI Taxonomy" id="2506423"/>
    <lineage>
        <taxon>Bacteria</taxon>
        <taxon>Pseudomonadati</taxon>
        <taxon>Pseudomonadota</taxon>
        <taxon>Alphaproteobacteria</taxon>
        <taxon>Sphingomonadales</taxon>
        <taxon>Sphingomonadaceae</taxon>
        <taxon>Sphingobium</taxon>
    </lineage>
</organism>
<feature type="domain" description="VOC" evidence="1">
    <location>
        <begin position="12"/>
        <end position="151"/>
    </location>
</feature>
<gene>
    <name evidence="2" type="ORF">EQG66_13190</name>
</gene>
<sequence length="184" mass="20797">MSNFGFGRPKDGLIQIAYTVPDLRKAIAYWTDTMKAGPWFLAENFSGTDPVYRGEPCRALFNAALGFAGLMQIELIELVNDEPGIQRDAIQAHGYGFHHFGQACSDIEAERRRYEEMGYDNVFHAWMPSGDQVYFMEASGSDGYRLVELISSGPLIDSAFTKMWSSSVDWTGERPVRPFEELFQ</sequence>
<evidence type="ECO:0000313" key="2">
    <source>
        <dbReference type="EMBL" id="RXR26019.1"/>
    </source>
</evidence>
<dbReference type="EMBL" id="SBKP01000016">
    <property type="protein sequence ID" value="RXR26019.1"/>
    <property type="molecule type" value="Genomic_DNA"/>
</dbReference>
<evidence type="ECO:0000313" key="3">
    <source>
        <dbReference type="Proteomes" id="UP000290958"/>
    </source>
</evidence>
<dbReference type="Proteomes" id="UP000290958">
    <property type="component" value="Unassembled WGS sequence"/>
</dbReference>
<dbReference type="OrthoDB" id="9792173at2"/>
<keyword evidence="3" id="KW-1185">Reference proteome</keyword>
<dbReference type="RefSeq" id="WP_129405067.1">
    <property type="nucleotide sequence ID" value="NZ_SBKP01000016.1"/>
</dbReference>
<dbReference type="SUPFAM" id="SSF54593">
    <property type="entry name" value="Glyoxalase/Bleomycin resistance protein/Dihydroxybiphenyl dioxygenase"/>
    <property type="match status" value="1"/>
</dbReference>
<dbReference type="InterPro" id="IPR029068">
    <property type="entry name" value="Glyas_Bleomycin-R_OHBP_Dase"/>
</dbReference>
<comment type="caution">
    <text evidence="2">The sequence shown here is derived from an EMBL/GenBank/DDBJ whole genome shotgun (WGS) entry which is preliminary data.</text>
</comment>
<evidence type="ECO:0000259" key="1">
    <source>
        <dbReference type="PROSITE" id="PS51819"/>
    </source>
</evidence>
<dbReference type="InterPro" id="IPR037523">
    <property type="entry name" value="VOC_core"/>
</dbReference>